<evidence type="ECO:0000256" key="3">
    <source>
        <dbReference type="ARBA" id="ARBA00022670"/>
    </source>
</evidence>
<feature type="domain" description="Peptidase M13 N-terminal" evidence="10">
    <location>
        <begin position="51"/>
        <end position="425"/>
    </location>
</feature>
<keyword evidence="6" id="KW-0862">Zinc</keyword>
<dbReference type="PANTHER" id="PTHR11733:SF167">
    <property type="entry name" value="FI17812P1-RELATED"/>
    <property type="match status" value="1"/>
</dbReference>
<dbReference type="InterPro" id="IPR018497">
    <property type="entry name" value="Peptidase_M13_C"/>
</dbReference>
<accession>A0AAE9ZD10</accession>
<dbReference type="GO" id="GO:0046872">
    <property type="term" value="F:metal ion binding"/>
    <property type="evidence" value="ECO:0007669"/>
    <property type="project" value="UniProtKB-KW"/>
</dbReference>
<keyword evidence="7" id="KW-0482">Metalloprotease</keyword>
<dbReference type="InterPro" id="IPR008753">
    <property type="entry name" value="Peptidase_M13_N"/>
</dbReference>
<evidence type="ECO:0000313" key="12">
    <source>
        <dbReference type="Proteomes" id="UP001214043"/>
    </source>
</evidence>
<feature type="chain" id="PRO_5042033981" evidence="8">
    <location>
        <begin position="24"/>
        <end position="682"/>
    </location>
</feature>
<keyword evidence="3" id="KW-0645">Protease</keyword>
<proteinExistence type="inferred from homology"/>
<evidence type="ECO:0000259" key="10">
    <source>
        <dbReference type="Pfam" id="PF05649"/>
    </source>
</evidence>
<dbReference type="KEGG" id="hfl:PUV54_05875"/>
<dbReference type="InterPro" id="IPR042089">
    <property type="entry name" value="Peptidase_M13_dom_2"/>
</dbReference>
<dbReference type="SUPFAM" id="SSF55486">
    <property type="entry name" value="Metalloproteases ('zincins'), catalytic domain"/>
    <property type="match status" value="1"/>
</dbReference>
<dbReference type="InterPro" id="IPR000718">
    <property type="entry name" value="Peptidase_M13"/>
</dbReference>
<dbReference type="EMBL" id="CP118166">
    <property type="protein sequence ID" value="WDI32723.1"/>
    <property type="molecule type" value="Genomic_DNA"/>
</dbReference>
<dbReference type="Gene3D" id="3.40.390.10">
    <property type="entry name" value="Collagenase (Catalytic Domain)"/>
    <property type="match status" value="1"/>
</dbReference>
<dbReference type="PROSITE" id="PS51885">
    <property type="entry name" value="NEPRILYSIN"/>
    <property type="match status" value="1"/>
</dbReference>
<dbReference type="Pfam" id="PF05649">
    <property type="entry name" value="Peptidase_M13_N"/>
    <property type="match status" value="1"/>
</dbReference>
<keyword evidence="8" id="KW-0732">Signal</keyword>
<evidence type="ECO:0000256" key="8">
    <source>
        <dbReference type="SAM" id="SignalP"/>
    </source>
</evidence>
<feature type="signal peptide" evidence="8">
    <location>
        <begin position="1"/>
        <end position="23"/>
    </location>
</feature>
<dbReference type="Gene3D" id="1.10.1380.10">
    <property type="entry name" value="Neutral endopeptidase , domain2"/>
    <property type="match status" value="1"/>
</dbReference>
<feature type="domain" description="Peptidase M13 C-terminal" evidence="9">
    <location>
        <begin position="478"/>
        <end position="678"/>
    </location>
</feature>
<dbReference type="GO" id="GO:0005886">
    <property type="term" value="C:plasma membrane"/>
    <property type="evidence" value="ECO:0007669"/>
    <property type="project" value="TreeGrafter"/>
</dbReference>
<dbReference type="GO" id="GO:0004222">
    <property type="term" value="F:metalloendopeptidase activity"/>
    <property type="evidence" value="ECO:0007669"/>
    <property type="project" value="InterPro"/>
</dbReference>
<dbReference type="CDD" id="cd08662">
    <property type="entry name" value="M13"/>
    <property type="match status" value="1"/>
</dbReference>
<protein>
    <submittedName>
        <fullName evidence="11">M13 family peptidase</fullName>
    </submittedName>
</protein>
<evidence type="ECO:0000256" key="1">
    <source>
        <dbReference type="ARBA" id="ARBA00001947"/>
    </source>
</evidence>
<dbReference type="PRINTS" id="PR00786">
    <property type="entry name" value="NEPRILYSIN"/>
</dbReference>
<evidence type="ECO:0000256" key="4">
    <source>
        <dbReference type="ARBA" id="ARBA00022723"/>
    </source>
</evidence>
<name>A0AAE9ZD10_9PROT</name>
<dbReference type="GO" id="GO:0016485">
    <property type="term" value="P:protein processing"/>
    <property type="evidence" value="ECO:0007669"/>
    <property type="project" value="TreeGrafter"/>
</dbReference>
<evidence type="ECO:0000259" key="9">
    <source>
        <dbReference type="Pfam" id="PF01431"/>
    </source>
</evidence>
<comment type="similarity">
    <text evidence="2">Belongs to the peptidase M13 family.</text>
</comment>
<sequence length="682" mass="77115">MRSRTTKRSLLVSCIAVVLSGCASPSSTTAPQAELGEWGIDMESMKPSVHPGDNFFHYVNGTWLDTFEIPADFTNYGAFTALFERSEARVKAIIDDYAEGDGASDPNGQKIGDYYTAFLDTDEIERRGLTTISADFDAIANAATHSDIVALMGNAALSLEAPFSIYVYVDAKQTDRNLIHFTQAGLGLPNREYYLQDRFTDKLAEYEVHVAKMLGLAGVENPESKATNIVALEKRMAELHWSQEQQRDPNLTYNPLSKTELMALAPQMPWDAFFEASHIADQDEFIINELDAIENLAKLFTDTPVPLWRDYLRYHYLSSFAEVLPAAFDQENFRFYGQELNGQQEIRARWKRGVTAVNNALGEAVGKIYVERHFPAESKEKMDALIGNLRLAMAERIDQLDWMSDQTKQEARTKLEKFRAYIGYPDEWRDYGPLSVEPGDALGNLKRSRIANSEYFLARLGKPVEPGKEWGMLPHTVNAYYSPPRNAIYFPAAILQPPFFDPAADPAVNYGGIGAVIGHEIGHGFDDQGRKQDGDGLLRDWWAPMDADQFAQKTKKLGEQFEQYEPLPGEFINPNLTMGENVGDLGGLAMAYYAYKLSLNGEEAPVLSGYSGDQRFFMAWAQVWRRKYREDEMRMRMVVDPHSPSEFRTNGIVRNMDAWYDAFEIEAHHDLYLPPADRVSIW</sequence>
<organism evidence="11 12">
    <name type="scientific">Hyphococcus flavus</name>
    <dbReference type="NCBI Taxonomy" id="1866326"/>
    <lineage>
        <taxon>Bacteria</taxon>
        <taxon>Pseudomonadati</taxon>
        <taxon>Pseudomonadota</taxon>
        <taxon>Alphaproteobacteria</taxon>
        <taxon>Parvularculales</taxon>
        <taxon>Parvularculaceae</taxon>
        <taxon>Hyphococcus</taxon>
    </lineage>
</organism>
<keyword evidence="5" id="KW-0378">Hydrolase</keyword>
<dbReference type="InterPro" id="IPR024079">
    <property type="entry name" value="MetalloPept_cat_dom_sf"/>
</dbReference>
<dbReference type="AlphaFoldDB" id="A0AAE9ZD10"/>
<dbReference type="Pfam" id="PF01431">
    <property type="entry name" value="Peptidase_M13"/>
    <property type="match status" value="1"/>
</dbReference>
<reference evidence="11" key="1">
    <citation type="submission" date="2023-02" db="EMBL/GenBank/DDBJ databases">
        <title>Genome sequence of Hyphococcus flavus.</title>
        <authorList>
            <person name="Rong J.-C."/>
            <person name="Zhao Q."/>
            <person name="Yi M."/>
            <person name="Wu J.-Y."/>
        </authorList>
    </citation>
    <scope>NUCLEOTIDE SEQUENCE</scope>
    <source>
        <strain evidence="11">MCCC 1K03223</strain>
    </source>
</reference>
<dbReference type="RefSeq" id="WP_274494662.1">
    <property type="nucleotide sequence ID" value="NZ_CP118166.1"/>
</dbReference>
<evidence type="ECO:0000313" key="11">
    <source>
        <dbReference type="EMBL" id="WDI32723.1"/>
    </source>
</evidence>
<dbReference type="PROSITE" id="PS51257">
    <property type="entry name" value="PROKAR_LIPOPROTEIN"/>
    <property type="match status" value="1"/>
</dbReference>
<comment type="cofactor">
    <cofactor evidence="1">
        <name>Zn(2+)</name>
        <dbReference type="ChEBI" id="CHEBI:29105"/>
    </cofactor>
</comment>
<dbReference type="PANTHER" id="PTHR11733">
    <property type="entry name" value="ZINC METALLOPROTEASE FAMILY M13 NEPRILYSIN-RELATED"/>
    <property type="match status" value="1"/>
</dbReference>
<evidence type="ECO:0000256" key="6">
    <source>
        <dbReference type="ARBA" id="ARBA00022833"/>
    </source>
</evidence>
<keyword evidence="4" id="KW-0479">Metal-binding</keyword>
<evidence type="ECO:0000256" key="2">
    <source>
        <dbReference type="ARBA" id="ARBA00007357"/>
    </source>
</evidence>
<keyword evidence="12" id="KW-1185">Reference proteome</keyword>
<dbReference type="Proteomes" id="UP001214043">
    <property type="component" value="Chromosome"/>
</dbReference>
<evidence type="ECO:0000256" key="5">
    <source>
        <dbReference type="ARBA" id="ARBA00022801"/>
    </source>
</evidence>
<evidence type="ECO:0000256" key="7">
    <source>
        <dbReference type="ARBA" id="ARBA00023049"/>
    </source>
</evidence>
<gene>
    <name evidence="11" type="ORF">PUV54_05875</name>
</gene>